<reference evidence="1" key="1">
    <citation type="journal article" date="2011" name="PLoS Biol.">
        <title>Gene gain and loss during evolution of obligate parasitism in the white rust pathogen of Arabidopsis thaliana.</title>
        <authorList>
            <person name="Kemen E."/>
            <person name="Gardiner A."/>
            <person name="Schultz-Larsen T."/>
            <person name="Kemen A.C."/>
            <person name="Balmuth A.L."/>
            <person name="Robert-Seilaniantz A."/>
            <person name="Bailey K."/>
            <person name="Holub E."/>
            <person name="Studholme D.J."/>
            <person name="Maclean D."/>
            <person name="Jones J.D."/>
        </authorList>
    </citation>
    <scope>NUCLEOTIDE SEQUENCE</scope>
</reference>
<sequence>MNRQITDACCLSTCANGSGSTLLIYQLEAAEFNSSRYLYLPHQSLLKQTTCRMWPTVNRTWRQYLFASRNLKHLALILFAS</sequence>
<proteinExistence type="predicted"/>
<gene>
    <name evidence="1" type="primary">AlNc14C382G11229</name>
    <name evidence="1" type="ORF">ALNC14_126670</name>
</gene>
<dbReference type="EMBL" id="FR824426">
    <property type="protein sequence ID" value="CCA26523.1"/>
    <property type="molecule type" value="Genomic_DNA"/>
</dbReference>
<protein>
    <submittedName>
        <fullName evidence="1">AlNc14C382G11229 protein</fullName>
    </submittedName>
</protein>
<dbReference type="HOGENOM" id="CLU_2578846_0_0_1"/>
<dbReference type="AlphaFoldDB" id="F0WYG8"/>
<name>F0WYG8_9STRA</name>
<reference evidence="1" key="2">
    <citation type="submission" date="2011-02" db="EMBL/GenBank/DDBJ databases">
        <authorList>
            <person name="MacLean D."/>
        </authorList>
    </citation>
    <scope>NUCLEOTIDE SEQUENCE</scope>
</reference>
<accession>F0WYG8</accession>
<organism evidence="1">
    <name type="scientific">Albugo laibachii Nc14</name>
    <dbReference type="NCBI Taxonomy" id="890382"/>
    <lineage>
        <taxon>Eukaryota</taxon>
        <taxon>Sar</taxon>
        <taxon>Stramenopiles</taxon>
        <taxon>Oomycota</taxon>
        <taxon>Peronosporomycetes</taxon>
        <taxon>Albuginales</taxon>
        <taxon>Albuginaceae</taxon>
        <taxon>Albugo</taxon>
    </lineage>
</organism>
<evidence type="ECO:0000313" key="1">
    <source>
        <dbReference type="EMBL" id="CCA26523.1"/>
    </source>
</evidence>